<sequence>MNTTELPKQTTPQRLRALIGRLRAKQLDLAQRGKTRTSALYAQRAQRARQALALAA</sequence>
<organism evidence="1 2">
    <name type="scientific">Algisphaera agarilytica</name>
    <dbReference type="NCBI Taxonomy" id="1385975"/>
    <lineage>
        <taxon>Bacteria</taxon>
        <taxon>Pseudomonadati</taxon>
        <taxon>Planctomycetota</taxon>
        <taxon>Phycisphaerae</taxon>
        <taxon>Phycisphaerales</taxon>
        <taxon>Phycisphaeraceae</taxon>
        <taxon>Algisphaera</taxon>
    </lineage>
</organism>
<dbReference type="AlphaFoldDB" id="A0A7X0LK16"/>
<dbReference type="RefSeq" id="WP_184677016.1">
    <property type="nucleotide sequence ID" value="NZ_JACHGY010000001.1"/>
</dbReference>
<evidence type="ECO:0000313" key="2">
    <source>
        <dbReference type="Proteomes" id="UP000541810"/>
    </source>
</evidence>
<dbReference type="EMBL" id="JACHGY010000001">
    <property type="protein sequence ID" value="MBB6429437.1"/>
    <property type="molecule type" value="Genomic_DNA"/>
</dbReference>
<dbReference type="Proteomes" id="UP000541810">
    <property type="component" value="Unassembled WGS sequence"/>
</dbReference>
<keyword evidence="2" id="KW-1185">Reference proteome</keyword>
<proteinExistence type="predicted"/>
<comment type="caution">
    <text evidence="1">The sequence shown here is derived from an EMBL/GenBank/DDBJ whole genome shotgun (WGS) entry which is preliminary data.</text>
</comment>
<protein>
    <submittedName>
        <fullName evidence="1">Uncharacterized protein</fullName>
    </submittedName>
</protein>
<accession>A0A7X0LK16</accession>
<name>A0A7X0LK16_9BACT</name>
<evidence type="ECO:0000313" key="1">
    <source>
        <dbReference type="EMBL" id="MBB6429437.1"/>
    </source>
</evidence>
<gene>
    <name evidence="1" type="ORF">HNQ40_001243</name>
</gene>
<reference evidence="1 2" key="1">
    <citation type="submission" date="2020-08" db="EMBL/GenBank/DDBJ databases">
        <title>Genomic Encyclopedia of Type Strains, Phase IV (KMG-IV): sequencing the most valuable type-strain genomes for metagenomic binning, comparative biology and taxonomic classification.</title>
        <authorList>
            <person name="Goeker M."/>
        </authorList>
    </citation>
    <scope>NUCLEOTIDE SEQUENCE [LARGE SCALE GENOMIC DNA]</scope>
    <source>
        <strain evidence="1 2">DSM 103725</strain>
    </source>
</reference>